<dbReference type="EMBL" id="JAMKFB020000014">
    <property type="protein sequence ID" value="KAL0176305.1"/>
    <property type="molecule type" value="Genomic_DNA"/>
</dbReference>
<gene>
    <name evidence="2" type="ORF">M9458_028635</name>
</gene>
<keyword evidence="1" id="KW-1133">Transmembrane helix</keyword>
<accession>A0ABD0PRF8</accession>
<organism evidence="2 3">
    <name type="scientific">Cirrhinus mrigala</name>
    <name type="common">Mrigala</name>
    <dbReference type="NCBI Taxonomy" id="683832"/>
    <lineage>
        <taxon>Eukaryota</taxon>
        <taxon>Metazoa</taxon>
        <taxon>Chordata</taxon>
        <taxon>Craniata</taxon>
        <taxon>Vertebrata</taxon>
        <taxon>Euteleostomi</taxon>
        <taxon>Actinopterygii</taxon>
        <taxon>Neopterygii</taxon>
        <taxon>Teleostei</taxon>
        <taxon>Ostariophysi</taxon>
        <taxon>Cypriniformes</taxon>
        <taxon>Cyprinidae</taxon>
        <taxon>Labeoninae</taxon>
        <taxon>Labeonini</taxon>
        <taxon>Cirrhinus</taxon>
    </lineage>
</organism>
<feature type="transmembrane region" description="Helical" evidence="1">
    <location>
        <begin position="36"/>
        <end position="54"/>
    </location>
</feature>
<evidence type="ECO:0000313" key="3">
    <source>
        <dbReference type="Proteomes" id="UP001529510"/>
    </source>
</evidence>
<keyword evidence="1" id="KW-0472">Membrane</keyword>
<evidence type="ECO:0000313" key="2">
    <source>
        <dbReference type="EMBL" id="KAL0176305.1"/>
    </source>
</evidence>
<dbReference type="AlphaFoldDB" id="A0ABD0PRF8"/>
<feature type="non-terminal residue" evidence="2">
    <location>
        <position position="55"/>
    </location>
</feature>
<name>A0ABD0PRF8_CIRMR</name>
<keyword evidence="1" id="KW-0812">Transmembrane</keyword>
<evidence type="ECO:0000256" key="1">
    <source>
        <dbReference type="SAM" id="Phobius"/>
    </source>
</evidence>
<sequence length="55" mass="6541">AKAAESIRYWEQFRQAQPQESTAEEQEKRKKRNMRLVGYCVLTMLVSLSVHYFGF</sequence>
<feature type="non-terminal residue" evidence="2">
    <location>
        <position position="1"/>
    </location>
</feature>
<keyword evidence="3" id="KW-1185">Reference proteome</keyword>
<proteinExistence type="predicted"/>
<dbReference type="Proteomes" id="UP001529510">
    <property type="component" value="Unassembled WGS sequence"/>
</dbReference>
<reference evidence="2 3" key="1">
    <citation type="submission" date="2024-05" db="EMBL/GenBank/DDBJ databases">
        <title>Genome sequencing and assembly of Indian major carp, Cirrhinus mrigala (Hamilton, 1822).</title>
        <authorList>
            <person name="Mohindra V."/>
            <person name="Chowdhury L.M."/>
            <person name="Lal K."/>
            <person name="Jena J.K."/>
        </authorList>
    </citation>
    <scope>NUCLEOTIDE SEQUENCE [LARGE SCALE GENOMIC DNA]</scope>
    <source>
        <strain evidence="2">CM1030</strain>
        <tissue evidence="2">Blood</tissue>
    </source>
</reference>
<comment type="caution">
    <text evidence="2">The sequence shown here is derived from an EMBL/GenBank/DDBJ whole genome shotgun (WGS) entry which is preliminary data.</text>
</comment>
<protein>
    <submittedName>
        <fullName evidence="2">Uncharacterized protein</fullName>
    </submittedName>
</protein>